<dbReference type="EMBL" id="LT629755">
    <property type="protein sequence ID" value="SDS90455.1"/>
    <property type="molecule type" value="Genomic_DNA"/>
</dbReference>
<organism evidence="6 7">
    <name type="scientific">Agromyces flavus</name>
    <dbReference type="NCBI Taxonomy" id="589382"/>
    <lineage>
        <taxon>Bacteria</taxon>
        <taxon>Bacillati</taxon>
        <taxon>Actinomycetota</taxon>
        <taxon>Actinomycetes</taxon>
        <taxon>Micrococcales</taxon>
        <taxon>Microbacteriaceae</taxon>
        <taxon>Agromyces</taxon>
    </lineage>
</organism>
<keyword evidence="2" id="KW-0560">Oxidoreductase</keyword>
<dbReference type="NCBIfam" id="NF004826">
    <property type="entry name" value="PRK06182.1"/>
    <property type="match status" value="1"/>
</dbReference>
<dbReference type="CDD" id="cd05374">
    <property type="entry name" value="17beta-HSD-like_SDR_c"/>
    <property type="match status" value="1"/>
</dbReference>
<sequence length="305" mass="32660">MERRVALVTGASSGIGEQTALELLRRGFIVYGAARRAARMSAIVDAGGHAIAMDVTDDTSVRAAVDRILAEQGRIDVLVNNAGYGSYGALEDVPIDEARRQFEVNVFGLAGITQLVLPGMRERRSGTIVNISSIGGRIYEPLGAWYHATKFAVEGLSDSLRVELEPHGVRVVVIQPGAIRTEWNGISRRSAMERSGTTAYAAQARALVRTLEAADESAGAGEPHVVAATIANAVTARRPRTRYATPVSAKFIVGLRRVLPDRVFDLLIRRIFAPTKAEFAESANPRVDEASTTASPVAGRERAAA</sequence>
<dbReference type="OrthoDB" id="9792003at2"/>
<evidence type="ECO:0000256" key="2">
    <source>
        <dbReference type="ARBA" id="ARBA00023002"/>
    </source>
</evidence>
<evidence type="ECO:0000313" key="6">
    <source>
        <dbReference type="EMBL" id="SDS90455.1"/>
    </source>
</evidence>
<reference evidence="7" key="1">
    <citation type="submission" date="2016-10" db="EMBL/GenBank/DDBJ databases">
        <authorList>
            <person name="Varghese N."/>
            <person name="Submissions S."/>
        </authorList>
    </citation>
    <scope>NUCLEOTIDE SEQUENCE [LARGE SCALE GENOMIC DNA]</scope>
    <source>
        <strain evidence="7">CPCC 202695</strain>
    </source>
</reference>
<dbReference type="Gene3D" id="3.40.50.720">
    <property type="entry name" value="NAD(P)-binding Rossmann-like Domain"/>
    <property type="match status" value="1"/>
</dbReference>
<evidence type="ECO:0000313" key="7">
    <source>
        <dbReference type="Proteomes" id="UP000199482"/>
    </source>
</evidence>
<gene>
    <name evidence="5" type="ORF">BCL57_000196</name>
    <name evidence="6" type="ORF">SAMN04489721_2126</name>
</gene>
<evidence type="ECO:0000313" key="8">
    <source>
        <dbReference type="Proteomes" id="UP000893823"/>
    </source>
</evidence>
<dbReference type="RefSeq" id="WP_092671987.1">
    <property type="nucleotide sequence ID" value="NZ_BMDN01000001.1"/>
</dbReference>
<reference evidence="6" key="2">
    <citation type="submission" date="2016-10" db="EMBL/GenBank/DDBJ databases">
        <authorList>
            <person name="de Groot N.N."/>
        </authorList>
    </citation>
    <scope>NUCLEOTIDE SEQUENCE [LARGE SCALE GENOMIC DNA]</scope>
    <source>
        <strain evidence="6">CPCC 202695</strain>
    </source>
</reference>
<reference evidence="5" key="3">
    <citation type="submission" date="2022-06" db="EMBL/GenBank/DDBJ databases">
        <title>Genomic Encyclopedia of Type Strains, Phase III (KMG-III): the genomes of soil and plant-associated and newly described type strains.</title>
        <authorList>
            <person name="Whitman W."/>
        </authorList>
    </citation>
    <scope>NUCLEOTIDE SEQUENCE</scope>
    <source>
        <strain evidence="5">CPCC 202695</strain>
    </source>
</reference>
<dbReference type="STRING" id="589382.SAMN04489721_2126"/>
<accession>A0A1H1W0D7</accession>
<keyword evidence="8" id="KW-1185">Reference proteome</keyword>
<dbReference type="GO" id="GO:0016491">
    <property type="term" value="F:oxidoreductase activity"/>
    <property type="evidence" value="ECO:0007669"/>
    <property type="project" value="UniProtKB-KW"/>
</dbReference>
<dbReference type="PANTHER" id="PTHR44169:SF6">
    <property type="entry name" value="NADPH-DEPENDENT 1-ACYLDIHYDROXYACETONE PHOSPHATE REDUCTASE"/>
    <property type="match status" value="1"/>
</dbReference>
<dbReference type="AlphaFoldDB" id="A0A1H1W0D7"/>
<evidence type="ECO:0000313" key="5">
    <source>
        <dbReference type="EMBL" id="MCP2366054.1"/>
    </source>
</evidence>
<dbReference type="PANTHER" id="PTHR44169">
    <property type="entry name" value="NADPH-DEPENDENT 1-ACYLDIHYDROXYACETONE PHOSPHATE REDUCTASE"/>
    <property type="match status" value="1"/>
</dbReference>
<evidence type="ECO:0000256" key="1">
    <source>
        <dbReference type="ARBA" id="ARBA00006484"/>
    </source>
</evidence>
<dbReference type="PRINTS" id="PR00080">
    <property type="entry name" value="SDRFAMILY"/>
</dbReference>
<protein>
    <submittedName>
        <fullName evidence="5">NAD(P)-dependent dehydrogenase (Short-subunit alcohol dehydrogenase family)</fullName>
    </submittedName>
    <submittedName>
        <fullName evidence="6">Short-chain dehydrogenase</fullName>
    </submittedName>
</protein>
<comment type="similarity">
    <text evidence="1 3">Belongs to the short-chain dehydrogenases/reductases (SDR) family.</text>
</comment>
<evidence type="ECO:0000256" key="3">
    <source>
        <dbReference type="RuleBase" id="RU000363"/>
    </source>
</evidence>
<feature type="region of interest" description="Disordered" evidence="4">
    <location>
        <begin position="282"/>
        <end position="305"/>
    </location>
</feature>
<dbReference type="Proteomes" id="UP000893823">
    <property type="component" value="Unassembled WGS sequence"/>
</dbReference>
<dbReference type="Pfam" id="PF00106">
    <property type="entry name" value="adh_short"/>
    <property type="match status" value="1"/>
</dbReference>
<dbReference type="SUPFAM" id="SSF51735">
    <property type="entry name" value="NAD(P)-binding Rossmann-fold domains"/>
    <property type="match status" value="1"/>
</dbReference>
<evidence type="ECO:0000256" key="4">
    <source>
        <dbReference type="SAM" id="MobiDB-lite"/>
    </source>
</evidence>
<dbReference type="InterPro" id="IPR036291">
    <property type="entry name" value="NAD(P)-bd_dom_sf"/>
</dbReference>
<dbReference type="PRINTS" id="PR00081">
    <property type="entry name" value="GDHRDH"/>
</dbReference>
<proteinExistence type="inferred from homology"/>
<dbReference type="Proteomes" id="UP000199482">
    <property type="component" value="Chromosome I"/>
</dbReference>
<name>A0A1H1W0D7_9MICO</name>
<dbReference type="EMBL" id="SODL02000001">
    <property type="protein sequence ID" value="MCP2366054.1"/>
    <property type="molecule type" value="Genomic_DNA"/>
</dbReference>
<dbReference type="InterPro" id="IPR002347">
    <property type="entry name" value="SDR_fam"/>
</dbReference>